<keyword evidence="2" id="KW-0812">Transmembrane</keyword>
<feature type="transmembrane region" description="Helical" evidence="2">
    <location>
        <begin position="235"/>
        <end position="255"/>
    </location>
</feature>
<proteinExistence type="predicted"/>
<keyword evidence="2" id="KW-1133">Transmembrane helix</keyword>
<name>A0ABQ6IXF6_9MICO</name>
<evidence type="ECO:0008006" key="5">
    <source>
        <dbReference type="Google" id="ProtNLM"/>
    </source>
</evidence>
<protein>
    <recommendedName>
        <fullName evidence="5">ABC-2 type transport system permease protein</fullName>
    </recommendedName>
</protein>
<feature type="transmembrane region" description="Helical" evidence="2">
    <location>
        <begin position="203"/>
        <end position="223"/>
    </location>
</feature>
<feature type="transmembrane region" description="Helical" evidence="2">
    <location>
        <begin position="275"/>
        <end position="293"/>
    </location>
</feature>
<keyword evidence="2" id="KW-0472">Membrane</keyword>
<feature type="transmembrane region" description="Helical" evidence="2">
    <location>
        <begin position="516"/>
        <end position="539"/>
    </location>
</feature>
<evidence type="ECO:0000256" key="1">
    <source>
        <dbReference type="SAM" id="MobiDB-lite"/>
    </source>
</evidence>
<comment type="caution">
    <text evidence="3">The sequence shown here is derived from an EMBL/GenBank/DDBJ whole genome shotgun (WGS) entry which is preliminary data.</text>
</comment>
<evidence type="ECO:0000313" key="3">
    <source>
        <dbReference type="EMBL" id="GMA42111.1"/>
    </source>
</evidence>
<feature type="region of interest" description="Disordered" evidence="1">
    <location>
        <begin position="1"/>
        <end position="48"/>
    </location>
</feature>
<sequence length="541" mass="55112">MKGTGKHRRSGGDRPGDDAPHDADRDAAPPGDATSILSPPLTGEPPDLRARRSWAHDALYALAEARGRRLEERGDSRFGEVYTLIVGVVVFTAMAGSLASGVFSRSCSGPLCAGAVEGSAYAWLALAIAVATAGALAVGARALGPAGLSAARRSWFASAPIDRALVVRGPLTTVISLLAAVGGVVGLLVALTASAGRSDLPSLLAGGAAGAAAAAFGVVLAGLVQTSRLARAWTIVGWCLLVAGILTAALAVAPWSTSAMPAVPALTSVPVVPVALGIGLLALLGAVLGWVVLRPRLRTMPLIELQRAGDTSEAVISSLLMLETTALDELRGSRALAKRGRHRSRPMRGRGWVAIASAELRRLTRSRTPIVVAVLLVAVPVLVSGLLGAVPAIIGAALVAVMLGNGSAGGLRLWTRSSSVNRMFPFAARQVRAAYLLVPALLVSGWLAVVCLLVGLGWITWAVLAVAAASAVLRAAPESSVGLAAGNVVMTPQGAIPVGLIGILMRGPDVAVIPVVLLLAGFPGAAFMLALAFLVGFLWRD</sequence>
<accession>A0ABQ6IXF6</accession>
<keyword evidence="4" id="KW-1185">Reference proteome</keyword>
<feature type="transmembrane region" description="Helical" evidence="2">
    <location>
        <begin position="435"/>
        <end position="461"/>
    </location>
</feature>
<gene>
    <name evidence="3" type="ORF">GCM10025883_41560</name>
</gene>
<dbReference type="Pfam" id="PF19814">
    <property type="entry name" value="DUF6297"/>
    <property type="match status" value="1"/>
</dbReference>
<reference evidence="4" key="1">
    <citation type="journal article" date="2019" name="Int. J. Syst. Evol. Microbiol.">
        <title>The Global Catalogue of Microorganisms (GCM) 10K type strain sequencing project: providing services to taxonomists for standard genome sequencing and annotation.</title>
        <authorList>
            <consortium name="The Broad Institute Genomics Platform"/>
            <consortium name="The Broad Institute Genome Sequencing Center for Infectious Disease"/>
            <person name="Wu L."/>
            <person name="Ma J."/>
        </authorList>
    </citation>
    <scope>NUCLEOTIDE SEQUENCE [LARGE SCALE GENOMIC DNA]</scope>
    <source>
        <strain evidence="4">NBRC 113072</strain>
    </source>
</reference>
<feature type="transmembrane region" description="Helical" evidence="2">
    <location>
        <begin position="370"/>
        <end position="387"/>
    </location>
</feature>
<feature type="transmembrane region" description="Helical" evidence="2">
    <location>
        <begin position="393"/>
        <end position="414"/>
    </location>
</feature>
<dbReference type="EMBL" id="BSUO01000001">
    <property type="protein sequence ID" value="GMA42111.1"/>
    <property type="molecule type" value="Genomic_DNA"/>
</dbReference>
<feature type="transmembrane region" description="Helical" evidence="2">
    <location>
        <begin position="81"/>
        <end position="100"/>
    </location>
</feature>
<feature type="transmembrane region" description="Helical" evidence="2">
    <location>
        <begin position="165"/>
        <end position="191"/>
    </location>
</feature>
<evidence type="ECO:0000256" key="2">
    <source>
        <dbReference type="SAM" id="Phobius"/>
    </source>
</evidence>
<feature type="compositionally biased region" description="Basic and acidic residues" evidence="1">
    <location>
        <begin position="10"/>
        <end position="27"/>
    </location>
</feature>
<organism evidence="3 4">
    <name type="scientific">Mobilicoccus caccae</name>
    <dbReference type="NCBI Taxonomy" id="1859295"/>
    <lineage>
        <taxon>Bacteria</taxon>
        <taxon>Bacillati</taxon>
        <taxon>Actinomycetota</taxon>
        <taxon>Actinomycetes</taxon>
        <taxon>Micrococcales</taxon>
        <taxon>Dermatophilaceae</taxon>
        <taxon>Mobilicoccus</taxon>
    </lineage>
</organism>
<dbReference type="RefSeq" id="WP_284305565.1">
    <property type="nucleotide sequence ID" value="NZ_BSUO01000001.1"/>
</dbReference>
<dbReference type="Proteomes" id="UP001157126">
    <property type="component" value="Unassembled WGS sequence"/>
</dbReference>
<feature type="transmembrane region" description="Helical" evidence="2">
    <location>
        <begin position="481"/>
        <end position="504"/>
    </location>
</feature>
<dbReference type="InterPro" id="IPR046264">
    <property type="entry name" value="DUF6297"/>
</dbReference>
<evidence type="ECO:0000313" key="4">
    <source>
        <dbReference type="Proteomes" id="UP001157126"/>
    </source>
</evidence>
<feature type="transmembrane region" description="Helical" evidence="2">
    <location>
        <begin position="120"/>
        <end position="144"/>
    </location>
</feature>